<dbReference type="RefSeq" id="WP_073175265.1">
    <property type="nucleotide sequence ID" value="NZ_FQVE01000006.1"/>
</dbReference>
<feature type="chain" id="PRO_5012047748" evidence="2">
    <location>
        <begin position="23"/>
        <end position="514"/>
    </location>
</feature>
<dbReference type="Pfam" id="PF17164">
    <property type="entry name" value="DUF5122"/>
    <property type="match status" value="2"/>
</dbReference>
<dbReference type="NCBIfam" id="TIGR04183">
    <property type="entry name" value="Por_Secre_tail"/>
    <property type="match status" value="1"/>
</dbReference>
<dbReference type="Gene3D" id="2.80.10.50">
    <property type="match status" value="2"/>
</dbReference>
<dbReference type="SUPFAM" id="SSF101898">
    <property type="entry name" value="NHL repeat"/>
    <property type="match status" value="1"/>
</dbReference>
<sequence>MKKLYFVLFSILMHFFNAQNMALDPSFGTGGYSNFDTFDSTSDAVMLPDGQFITATSTGSISIRKVKQNGMQDTVFGTKTYDMGANAYDKSELIKRIVLHNGKILIYGRVNATPTHSLYDLFVTRINMDGSLDTSFGTNGFTTQSLGQNGSAYDMAVDPYGNSYLYASNNGYYLTKVNSDGMIDTGFGTNGKLALPSFTCYKFYIQNDGKLVMAGYRLNTLTGLNESYMERRLSDGTYDPTFGNNGTLFITAPEGAVIKGFEYNYSDNSILCLHQSYSAADTFFLSKIKISDGALVSGFANNGKTSKYFFVDAPRLRLSQITVLPNSKIVVIGSVTRFFSGGPNINEQLFMTRFNANGSIDYTGSSSGFQIFMTTLPPPVAGIRADYINKLFNPNNGSLILAYSGGSVTTGDKSYLCKFIDSSYLGTDSVPDKDQTNKFTLYPNPAGNTLTIQNKKYGNDAFNFKIYDLSGKMVQTGASKLNDRIDVQYLEKGNYTIQIETKKGDKHSVKLIKN</sequence>
<dbReference type="NCBIfam" id="TIGR02608">
    <property type="entry name" value="delta_60_rpt"/>
    <property type="match status" value="4"/>
</dbReference>
<dbReference type="EMBL" id="FQVE01000006">
    <property type="protein sequence ID" value="SHG49736.1"/>
    <property type="molecule type" value="Genomic_DNA"/>
</dbReference>
<name>A0A1M5KA57_9FLAO</name>
<organism evidence="4 5">
    <name type="scientific">Chryseobacterium vrystaatense</name>
    <dbReference type="NCBI Taxonomy" id="307480"/>
    <lineage>
        <taxon>Bacteria</taxon>
        <taxon>Pseudomonadati</taxon>
        <taxon>Bacteroidota</taxon>
        <taxon>Flavobacteriia</taxon>
        <taxon>Flavobacteriales</taxon>
        <taxon>Weeksellaceae</taxon>
        <taxon>Chryseobacterium group</taxon>
        <taxon>Chryseobacterium</taxon>
    </lineage>
</organism>
<dbReference type="InterPro" id="IPR026444">
    <property type="entry name" value="Secre_tail"/>
</dbReference>
<evidence type="ECO:0000313" key="4">
    <source>
        <dbReference type="EMBL" id="SHG49736.1"/>
    </source>
</evidence>
<evidence type="ECO:0000256" key="1">
    <source>
        <dbReference type="ARBA" id="ARBA00022729"/>
    </source>
</evidence>
<evidence type="ECO:0000256" key="2">
    <source>
        <dbReference type="SAM" id="SignalP"/>
    </source>
</evidence>
<gene>
    <name evidence="4" type="ORF">SAMN02787073_4311</name>
</gene>
<evidence type="ECO:0000313" key="5">
    <source>
        <dbReference type="Proteomes" id="UP000184108"/>
    </source>
</evidence>
<reference evidence="5" key="1">
    <citation type="submission" date="2016-11" db="EMBL/GenBank/DDBJ databases">
        <authorList>
            <person name="Varghese N."/>
            <person name="Submissions S."/>
        </authorList>
    </citation>
    <scope>NUCLEOTIDE SEQUENCE [LARGE SCALE GENOMIC DNA]</scope>
    <source>
        <strain evidence="5">YR203</strain>
    </source>
</reference>
<proteinExistence type="predicted"/>
<feature type="signal peptide" evidence="2">
    <location>
        <begin position="1"/>
        <end position="22"/>
    </location>
</feature>
<accession>A0A1M5KA57</accession>
<feature type="domain" description="Secretion system C-terminal sorting" evidence="3">
    <location>
        <begin position="441"/>
        <end position="511"/>
    </location>
</feature>
<dbReference type="InterPro" id="IPR013431">
    <property type="entry name" value="Delta_60_rpt"/>
</dbReference>
<keyword evidence="1 2" id="KW-0732">Signal</keyword>
<protein>
    <submittedName>
        <fullName evidence="4">Delta-60 repeat domain-containing protein/Por secretion system C-terminal sorting domain-containing protein</fullName>
    </submittedName>
</protein>
<evidence type="ECO:0000259" key="3">
    <source>
        <dbReference type="Pfam" id="PF18962"/>
    </source>
</evidence>
<dbReference type="Pfam" id="PF18962">
    <property type="entry name" value="Por_Secre_tail"/>
    <property type="match status" value="1"/>
</dbReference>
<dbReference type="AlphaFoldDB" id="A0A1M5KA57"/>
<dbReference type="Proteomes" id="UP000184108">
    <property type="component" value="Unassembled WGS sequence"/>
</dbReference>